<dbReference type="RefSeq" id="WP_303952332.1">
    <property type="nucleotide sequence ID" value="NZ_JAGZXI010000004.1"/>
</dbReference>
<sequence>MTTPYDASPYLQESPYLNESAYLHGEAPEGLSPLVRLILMRRYGVYVFTDLYGPYYRSNYSSINERHQAGVFDTDLGRVSVLSNCGLTLSEESLAQALKASTNEFALFATIWSYEYGYRPGRVFRRDFDLRALTLTDEQRYTEQIMHYLSNPYYNPDGTERILGGLPENYVPYEWQQPMSRSNFTSMERNRRPLQMVSGVQNALIMADALYQQLLGQQQAYNQTDQRDLVALRRFLAQHDALPAARPENTSRENRVFIAACLHPEDVERLRTMKEALALAAAYSRLRFNGTVGDLSLSIAPRLKLRRSERTRIAHLLNRVLEADPVGARYDSAPGAEMYKRLVKAIHPGDYPSLTALSRWADNLYRGEVYSFESLVDRAYATKDAQNVARLLSTRPGVFARQLVRALDAFEAPRYGIDTAPSPGQQVIFDAFAAVAPRVSAPILVQIRNLVTLQRNALANPPKERPANPVAAQEGRELADYARRNPEGVARVQNLMQNAGIPNPLGSFFGDNSGPENPLSSIPVGSEPAASQREERRVASAQKAEPAAPRRMNLSKTGIATMIPAREYSPAVLDLLERLVEIGLSGRLAKTSIYLPEQVGDTIMPLNTRSARPSLDGMGRYNTSTVHLPPTGVIRLFCFWDEGVDIDLSLMMFDAEGNYMDKISYWSQTAKNSQGAIYAHHSGDITDGTGGAWEYIDIEARKALKAEVCYLVPVVQLYSGFGEAHTLDAVNDLQAGFMVVPAVGVGDVHEVSQVHTKFALRAESRGVLPFIVDLQNRDPYDIPDETDAIVKVTDIGLAHGINVLQSGANITAVREHFDWAQPMTVREYLRLTGAKLAPTAEEAQEVLEATVPSLAALYVGFDSDDSLENQDSQNPAAVEK</sequence>
<dbReference type="EMBL" id="JAGZXI010000004">
    <property type="protein sequence ID" value="MBS6634712.1"/>
    <property type="molecule type" value="Genomic_DNA"/>
</dbReference>
<dbReference type="Gene3D" id="2.60.60.30">
    <property type="entry name" value="sav2460 like domains"/>
    <property type="match status" value="1"/>
</dbReference>
<evidence type="ECO:0000256" key="1">
    <source>
        <dbReference type="SAM" id="MobiDB-lite"/>
    </source>
</evidence>
<evidence type="ECO:0000313" key="3">
    <source>
        <dbReference type="Proteomes" id="UP000739069"/>
    </source>
</evidence>
<dbReference type="AlphaFoldDB" id="A0A943TB69"/>
<feature type="region of interest" description="Disordered" evidence="1">
    <location>
        <begin position="503"/>
        <end position="550"/>
    </location>
</feature>
<protein>
    <submittedName>
        <fullName evidence="2">Uncharacterized protein</fullName>
    </submittedName>
</protein>
<comment type="caution">
    <text evidence="2">The sequence shown here is derived from an EMBL/GenBank/DDBJ whole genome shotgun (WGS) entry which is preliminary data.</text>
</comment>
<reference evidence="2" key="1">
    <citation type="submission" date="2021-02" db="EMBL/GenBank/DDBJ databases">
        <title>Infant gut strain persistence is associated with maternal origin, phylogeny, and functional potential including surface adhesion and iron acquisition.</title>
        <authorList>
            <person name="Lou Y.C."/>
        </authorList>
    </citation>
    <scope>NUCLEOTIDE SEQUENCE</scope>
    <source>
        <strain evidence="2">L1_008_092G1_dasL1_008_092G1_concoct_16</strain>
    </source>
</reference>
<proteinExistence type="predicted"/>
<gene>
    <name evidence="2" type="ORF">KH265_03470</name>
</gene>
<accession>A0A943TB69</accession>
<name>A0A943TB69_9MICC</name>
<dbReference type="Proteomes" id="UP000739069">
    <property type="component" value="Unassembled WGS sequence"/>
</dbReference>
<evidence type="ECO:0000313" key="2">
    <source>
        <dbReference type="EMBL" id="MBS6634712.1"/>
    </source>
</evidence>
<organism evidence="2 3">
    <name type="scientific">Rothia mucilaginosa</name>
    <dbReference type="NCBI Taxonomy" id="43675"/>
    <lineage>
        <taxon>Bacteria</taxon>
        <taxon>Bacillati</taxon>
        <taxon>Actinomycetota</taxon>
        <taxon>Actinomycetes</taxon>
        <taxon>Micrococcales</taxon>
        <taxon>Micrococcaceae</taxon>
        <taxon>Rothia</taxon>
    </lineage>
</organism>